<sequence>MKLSVSQLAATMNNRFEHLLVSIDEAVILSGQKTEKQRTYEDSEQAEARRELLFVEEVAIKNREEMNQKKNLFLQQVEAEFHVSLINDLAKSIRDTDYVLKKVLGLDPLIGKLLDVLYTESCSISRLEAIIIQLDWLEQGLIKFVKQPKYRRVDTRGKPIIIETLRQALSFIGIESLRTLLPALISKRGLPARSEMFPELANHMWEYTLGSAKACRAIAEKEGSKWYLGYNMGMFSTMGRNAIAKMYLKAFDGKLREKVIEARKKNNPVQAKALATLLPSHKYLITLWTKYADQLTSDLVGQFKCRWLMIGIGFEDYTRIQEISYQYVKSKNLHPLTDLLFRCQGYMQFKMMKANGLMSKQTSMLYLRNFGIVSDDVVLLMKTNLTGLEINIPEHHTPPKALTE</sequence>
<dbReference type="Pfam" id="PF08668">
    <property type="entry name" value="HDOD"/>
    <property type="match status" value="1"/>
</dbReference>
<accession>A0AAW8QZV9</accession>
<dbReference type="EMBL" id="JAVRIE010000002">
    <property type="protein sequence ID" value="MDT0582324.1"/>
    <property type="molecule type" value="Genomic_DNA"/>
</dbReference>
<dbReference type="SUPFAM" id="SSF109604">
    <property type="entry name" value="HD-domain/PDEase-like"/>
    <property type="match status" value="1"/>
</dbReference>
<dbReference type="Proteomes" id="UP001249020">
    <property type="component" value="Unassembled WGS sequence"/>
</dbReference>
<evidence type="ECO:0000259" key="1">
    <source>
        <dbReference type="Pfam" id="PF08668"/>
    </source>
</evidence>
<evidence type="ECO:0000313" key="3">
    <source>
        <dbReference type="Proteomes" id="UP001249020"/>
    </source>
</evidence>
<organism evidence="2 3">
    <name type="scientific">Brumicola blandensis</name>
    <dbReference type="NCBI Taxonomy" id="3075611"/>
    <lineage>
        <taxon>Bacteria</taxon>
        <taxon>Pseudomonadati</taxon>
        <taxon>Pseudomonadota</taxon>
        <taxon>Gammaproteobacteria</taxon>
        <taxon>Alteromonadales</taxon>
        <taxon>Alteromonadaceae</taxon>
        <taxon>Brumicola</taxon>
    </lineage>
</organism>
<dbReference type="Gene3D" id="1.10.3210.10">
    <property type="entry name" value="Hypothetical protein af1432"/>
    <property type="match status" value="1"/>
</dbReference>
<name>A0AAW8QZV9_9ALTE</name>
<dbReference type="RefSeq" id="WP_311361089.1">
    <property type="nucleotide sequence ID" value="NZ_JAVRIE010000002.1"/>
</dbReference>
<dbReference type="AlphaFoldDB" id="A0AAW8QZV9"/>
<protein>
    <submittedName>
        <fullName evidence="2">HDOD domain-containing protein</fullName>
    </submittedName>
</protein>
<comment type="caution">
    <text evidence="2">The sequence shown here is derived from an EMBL/GenBank/DDBJ whole genome shotgun (WGS) entry which is preliminary data.</text>
</comment>
<gene>
    <name evidence="2" type="ORF">RM544_07220</name>
</gene>
<dbReference type="InterPro" id="IPR013976">
    <property type="entry name" value="HDOD"/>
</dbReference>
<proteinExistence type="predicted"/>
<feature type="domain" description="HDOD" evidence="1">
    <location>
        <begin position="111"/>
        <end position="259"/>
    </location>
</feature>
<evidence type="ECO:0000313" key="2">
    <source>
        <dbReference type="EMBL" id="MDT0582324.1"/>
    </source>
</evidence>
<reference evidence="2 3" key="1">
    <citation type="submission" date="2023-09" db="EMBL/GenBank/DDBJ databases">
        <authorList>
            <person name="Rey-Velasco X."/>
        </authorList>
    </citation>
    <scope>NUCLEOTIDE SEQUENCE [LARGE SCALE GENOMIC DNA]</scope>
    <source>
        <strain evidence="2 3">W409</strain>
    </source>
</reference>
<keyword evidence="3" id="KW-1185">Reference proteome</keyword>